<feature type="domain" description="Peptidase M16C associated" evidence="1">
    <location>
        <begin position="481"/>
        <end position="746"/>
    </location>
</feature>
<proteinExistence type="predicted"/>
<dbReference type="Pfam" id="PF22516">
    <property type="entry name" value="PreP_C"/>
    <property type="match status" value="1"/>
</dbReference>
<dbReference type="SUPFAM" id="SSF63411">
    <property type="entry name" value="LuxS/MPP-like metallohydrolase"/>
    <property type="match status" value="4"/>
</dbReference>
<dbReference type="GO" id="GO:0004222">
    <property type="term" value="F:metalloendopeptidase activity"/>
    <property type="evidence" value="ECO:0007669"/>
    <property type="project" value="TreeGrafter"/>
</dbReference>
<gene>
    <name evidence="2" type="ORF">FRACYDRAFT_184774</name>
</gene>
<dbReference type="AlphaFoldDB" id="A0A1E7FH96"/>
<reference evidence="2 3" key="1">
    <citation type="submission" date="2016-09" db="EMBL/GenBank/DDBJ databases">
        <title>Extensive genetic diversity and differential bi-allelic expression allows diatom success in the polar Southern Ocean.</title>
        <authorList>
            <consortium name="DOE Joint Genome Institute"/>
            <person name="Mock T."/>
            <person name="Otillar R.P."/>
            <person name="Strauss J."/>
            <person name="Dupont C."/>
            <person name="Frickenhaus S."/>
            <person name="Maumus F."/>
            <person name="Mcmullan M."/>
            <person name="Sanges R."/>
            <person name="Schmutz J."/>
            <person name="Toseland A."/>
            <person name="Valas R."/>
            <person name="Veluchamy A."/>
            <person name="Ward B.J."/>
            <person name="Allen A."/>
            <person name="Barry K."/>
            <person name="Falciatore A."/>
            <person name="Ferrante M."/>
            <person name="Fortunato A.E."/>
            <person name="Gloeckner G."/>
            <person name="Gruber A."/>
            <person name="Hipkin R."/>
            <person name="Janech M."/>
            <person name="Kroth P."/>
            <person name="Leese F."/>
            <person name="Lindquist E."/>
            <person name="Lyon B.R."/>
            <person name="Martin J."/>
            <person name="Mayer C."/>
            <person name="Parker M."/>
            <person name="Quesneville H."/>
            <person name="Raymond J."/>
            <person name="Uhlig C."/>
            <person name="Valentin K.U."/>
            <person name="Worden A.Z."/>
            <person name="Armbrust E.V."/>
            <person name="Bowler C."/>
            <person name="Green B."/>
            <person name="Moulton V."/>
            <person name="Van Oosterhout C."/>
            <person name="Grigoriev I."/>
        </authorList>
    </citation>
    <scope>NUCLEOTIDE SEQUENCE [LARGE SCALE GENOMIC DNA]</scope>
    <source>
        <strain evidence="2 3">CCMP1102</strain>
    </source>
</reference>
<dbReference type="PANTHER" id="PTHR43016:SF13">
    <property type="entry name" value="PRESEQUENCE PROTEASE, MITOCHONDRIAL"/>
    <property type="match status" value="1"/>
</dbReference>
<dbReference type="Gene3D" id="3.30.830.10">
    <property type="entry name" value="Metalloenzyme, LuxS/M16 peptidase-like"/>
    <property type="match status" value="4"/>
</dbReference>
<dbReference type="PANTHER" id="PTHR43016">
    <property type="entry name" value="PRESEQUENCE PROTEASE"/>
    <property type="match status" value="1"/>
</dbReference>
<keyword evidence="3" id="KW-1185">Reference proteome</keyword>
<dbReference type="EMBL" id="KV784357">
    <property type="protein sequence ID" value="OEU17556.1"/>
    <property type="molecule type" value="Genomic_DNA"/>
</dbReference>
<evidence type="ECO:0000313" key="2">
    <source>
        <dbReference type="EMBL" id="OEU17556.1"/>
    </source>
</evidence>
<protein>
    <submittedName>
        <fullName evidence="2">M16C_assoc-domain-containing protein</fullName>
    </submittedName>
</protein>
<sequence length="1015" mass="115390">MSAQDYLEVPKIPTAPTDAFEIVTHQKLDDLKAHVAVYKHKKSGMEIVTMIPSDPNHDATFGINFRTPTESNDGAQYVVEKSILVGSVNYPVKDPFNQMKRGSLQTYSDSWTERDRTSFVMASRNLADFRNNVKVTIDAVFNPLFINEEYKWIFRQEGWRLETPDNVNLLINGNAYVNAKADQMDPQEVMIKQIYSNLFADHVYSKSPKGDAAQVVTMTYQELIDYYNTYYHPSNGQGFCYGQQDFIDVCLNEMNLVLQMYEHDESVRKKSKVGWQDLTEIDKEIKTISYPDYQENVDYRSIIAWVLNEQPMDLRTEVAWHLIYELLAGSTTAPIAKVIFELDLGSDIVTHFQHSLQQWVMALGVSGVVSEELVKKANGKIMQKLEEIVSNGFSKDAIQAALHKMEFAFRDQSSSDMPVGAKYFEDILNHWNYDRDPLMPLHASNTFVELKAEIEENGQEFILELITEQMFDSQHTTSLDLHPDKGYALTWEKMEQKWLDDIDNYITKEEGIQIMSETADLKNIQEAGDSDEALDSIPRLQISDLDVTLQTPPFQVIEDLFESGVTTLSHELPFTNGVAYIDFAMDISNLDFDDIVLLPLFCQLLLEAGTDAYDDVEMQQQIDKYSGGISITPFIEEIVESDDDGYYLVPDGKHFVTKLVISGSCIATDSCLPMMNLFRHFAWDSNVRNKEKAVEILEIMINDLDQDVQTNGHKYTTSRIESRYSLSGFVREQWYGVTQLMLMRRALDQIKDNFTDISMRLVKMQDAVKRGHRNGMLLSITGDAEALSDIKGPMSSFFKSALPLATQRTPFPDFGKAFTVPTRVNHVAKGGILYEVGERLPGADMVVMQYLSGNYLFNELTFNQGAQEAWALLDLDSGVVIYQSDRDPSIFQTLETYDGGAMWLWDQVHEGELPVEAQAAVVGAIGRMDANNMIEPNKLGKQSIMGYFKQDTVENKQRWRDQILASNADDFMSMVERLGSWGHPSVCIVTSPEIYDTIDLLDFDISKCDYSGYQC</sequence>
<dbReference type="OrthoDB" id="37095at2759"/>
<dbReference type="KEGG" id="fcy:FRACYDRAFT_184774"/>
<dbReference type="SMART" id="SM01264">
    <property type="entry name" value="M16C_associated"/>
    <property type="match status" value="1"/>
</dbReference>
<dbReference type="InterPro" id="IPR011249">
    <property type="entry name" value="Metalloenz_LuxS/M16"/>
</dbReference>
<dbReference type="InParanoid" id="A0A1E7FH96"/>
<accession>A0A1E7FH96</accession>
<dbReference type="Pfam" id="PF08367">
    <property type="entry name" value="M16C_assoc"/>
    <property type="match status" value="1"/>
</dbReference>
<dbReference type="GO" id="GO:0046872">
    <property type="term" value="F:metal ion binding"/>
    <property type="evidence" value="ECO:0007669"/>
    <property type="project" value="InterPro"/>
</dbReference>
<evidence type="ECO:0000259" key="1">
    <source>
        <dbReference type="SMART" id="SM01264"/>
    </source>
</evidence>
<evidence type="ECO:0000313" key="3">
    <source>
        <dbReference type="Proteomes" id="UP000095751"/>
    </source>
</evidence>
<dbReference type="InterPro" id="IPR055130">
    <property type="entry name" value="PreP_C"/>
</dbReference>
<organism evidence="2 3">
    <name type="scientific">Fragilariopsis cylindrus CCMP1102</name>
    <dbReference type="NCBI Taxonomy" id="635003"/>
    <lineage>
        <taxon>Eukaryota</taxon>
        <taxon>Sar</taxon>
        <taxon>Stramenopiles</taxon>
        <taxon>Ochrophyta</taxon>
        <taxon>Bacillariophyta</taxon>
        <taxon>Bacillariophyceae</taxon>
        <taxon>Bacillariophycidae</taxon>
        <taxon>Bacillariales</taxon>
        <taxon>Bacillariaceae</taxon>
        <taxon>Fragilariopsis</taxon>
    </lineage>
</organism>
<dbReference type="InterPro" id="IPR007863">
    <property type="entry name" value="Peptidase_M16_C"/>
</dbReference>
<dbReference type="Pfam" id="PF05193">
    <property type="entry name" value="Peptidase_M16_C"/>
    <property type="match status" value="1"/>
</dbReference>
<name>A0A1E7FH96_9STRA</name>
<dbReference type="GO" id="GO:0016485">
    <property type="term" value="P:protein processing"/>
    <property type="evidence" value="ECO:0007669"/>
    <property type="project" value="TreeGrafter"/>
</dbReference>
<dbReference type="InterPro" id="IPR013578">
    <property type="entry name" value="Peptidase_M16C_assoc"/>
</dbReference>
<dbReference type="Proteomes" id="UP000095751">
    <property type="component" value="Unassembled WGS sequence"/>
</dbReference>